<evidence type="ECO:0000256" key="1">
    <source>
        <dbReference type="SAM" id="MobiDB-lite"/>
    </source>
</evidence>
<feature type="non-terminal residue" evidence="2">
    <location>
        <position position="1"/>
    </location>
</feature>
<dbReference type="EMBL" id="CADCTX010000195">
    <property type="protein sequence ID" value="CAA9305985.1"/>
    <property type="molecule type" value="Genomic_DNA"/>
</dbReference>
<feature type="compositionally biased region" description="Basic and acidic residues" evidence="1">
    <location>
        <begin position="165"/>
        <end position="184"/>
    </location>
</feature>
<feature type="region of interest" description="Disordered" evidence="1">
    <location>
        <begin position="1"/>
        <end position="227"/>
    </location>
</feature>
<evidence type="ECO:0000313" key="2">
    <source>
        <dbReference type="EMBL" id="CAA9305985.1"/>
    </source>
</evidence>
<feature type="compositionally biased region" description="Basic and acidic residues" evidence="1">
    <location>
        <begin position="36"/>
        <end position="47"/>
    </location>
</feature>
<accession>A0A6J4KIE0</accession>
<sequence>DYPSSSFHRPYLVGRRAPRPRRLRLRRRHHPLAVGRGRERGARESAELRAGARQHAAAQAHRPRRAGQRGARLVGRVGERRHQHRDGLAGGAGDGPEARRGPAAGGQRRSVGVLGDQRGGAARGGRGRHADRPERAGRRHGAARRPPHRRRRRGAHGAARVLAEQQRRRGPRDLHRAGERGDGGHRHHHREQRGEERHRAGDRDGGVERRRHHSAPGDPAADHPAPQ</sequence>
<organism evidence="2">
    <name type="scientific">uncultured Gemmatimonadaceae bacterium</name>
    <dbReference type="NCBI Taxonomy" id="246130"/>
    <lineage>
        <taxon>Bacteria</taxon>
        <taxon>Pseudomonadati</taxon>
        <taxon>Gemmatimonadota</taxon>
        <taxon>Gemmatimonadia</taxon>
        <taxon>Gemmatimonadales</taxon>
        <taxon>Gemmatimonadaceae</taxon>
        <taxon>environmental samples</taxon>
    </lineage>
</organism>
<feature type="compositionally biased region" description="Low complexity" evidence="1">
    <location>
        <begin position="48"/>
        <end position="60"/>
    </location>
</feature>
<feature type="compositionally biased region" description="Basic and acidic residues" evidence="1">
    <location>
        <begin position="192"/>
        <end position="208"/>
    </location>
</feature>
<feature type="non-terminal residue" evidence="2">
    <location>
        <position position="227"/>
    </location>
</feature>
<dbReference type="AlphaFoldDB" id="A0A6J4KIE0"/>
<protein>
    <submittedName>
        <fullName evidence="2">Uncharacterized protein</fullName>
    </submittedName>
</protein>
<feature type="compositionally biased region" description="Basic residues" evidence="1">
    <location>
        <begin position="16"/>
        <end position="31"/>
    </location>
</feature>
<name>A0A6J4KIE0_9BACT</name>
<proteinExistence type="predicted"/>
<feature type="compositionally biased region" description="Basic residues" evidence="1">
    <location>
        <begin position="137"/>
        <end position="155"/>
    </location>
</feature>
<gene>
    <name evidence="2" type="ORF">AVDCRST_MAG40-669</name>
</gene>
<reference evidence="2" key="1">
    <citation type="submission" date="2020-02" db="EMBL/GenBank/DDBJ databases">
        <authorList>
            <person name="Meier V. D."/>
        </authorList>
    </citation>
    <scope>NUCLEOTIDE SEQUENCE</scope>
    <source>
        <strain evidence="2">AVDCRST_MAG40</strain>
    </source>
</reference>
<feature type="compositionally biased region" description="Low complexity" evidence="1">
    <location>
        <begin position="216"/>
        <end position="227"/>
    </location>
</feature>